<evidence type="ECO:0000313" key="3">
    <source>
        <dbReference type="EMBL" id="PRY68945.1"/>
    </source>
</evidence>
<feature type="domain" description="GerMN" evidence="2">
    <location>
        <begin position="205"/>
        <end position="294"/>
    </location>
</feature>
<proteinExistence type="predicted"/>
<dbReference type="RefSeq" id="WP_181243298.1">
    <property type="nucleotide sequence ID" value="NZ_PVTL01000003.1"/>
</dbReference>
<dbReference type="AlphaFoldDB" id="A0A2T0VFG8"/>
<name>A0A2T0VFG8_9MICO</name>
<feature type="chain" id="PRO_5015462272" evidence="1">
    <location>
        <begin position="25"/>
        <end position="559"/>
    </location>
</feature>
<dbReference type="SMART" id="SM00909">
    <property type="entry name" value="Germane"/>
    <property type="match status" value="1"/>
</dbReference>
<dbReference type="Pfam" id="PF10647">
    <property type="entry name" value="Gmad1"/>
    <property type="match status" value="1"/>
</dbReference>
<dbReference type="PROSITE" id="PS51257">
    <property type="entry name" value="PROKAR_LIPOPROTEIN"/>
    <property type="match status" value="1"/>
</dbReference>
<gene>
    <name evidence="3" type="ORF">B0I08_103150</name>
</gene>
<evidence type="ECO:0000259" key="2">
    <source>
        <dbReference type="SMART" id="SM00909"/>
    </source>
</evidence>
<organism evidence="3 4">
    <name type="scientific">Glaciihabitans tibetensis</name>
    <dbReference type="NCBI Taxonomy" id="1266600"/>
    <lineage>
        <taxon>Bacteria</taxon>
        <taxon>Bacillati</taxon>
        <taxon>Actinomycetota</taxon>
        <taxon>Actinomycetes</taxon>
        <taxon>Micrococcales</taxon>
        <taxon>Microbacteriaceae</taxon>
        <taxon>Glaciihabitans</taxon>
    </lineage>
</organism>
<keyword evidence="1" id="KW-0732">Signal</keyword>
<accession>A0A2T0VFG8</accession>
<keyword evidence="4" id="KW-1185">Reference proteome</keyword>
<dbReference type="Proteomes" id="UP000237983">
    <property type="component" value="Unassembled WGS sequence"/>
</dbReference>
<dbReference type="InterPro" id="IPR019606">
    <property type="entry name" value="GerMN"/>
</dbReference>
<protein>
    <submittedName>
        <fullName evidence="3">Sporulation and spore germination protein</fullName>
    </submittedName>
</protein>
<dbReference type="Pfam" id="PF25976">
    <property type="entry name" value="LpqB_N"/>
    <property type="match status" value="1"/>
</dbReference>
<dbReference type="EMBL" id="PVTL01000003">
    <property type="protein sequence ID" value="PRY68945.1"/>
    <property type="molecule type" value="Genomic_DNA"/>
</dbReference>
<evidence type="ECO:0000256" key="1">
    <source>
        <dbReference type="SAM" id="SignalP"/>
    </source>
</evidence>
<sequence length="559" mass="59119">MTRARVQRASWAAAVAMMVSVALAACVGIPSGSDVMAGELVTEDESFPFAALPSGPQQDSTQQEILTDFMQAATSPEGSYEIARQFLTPSAAESWKPNESVLIREGGGGMSSTDPETVEYSVSTQASVNSLGVYKEDRDQATQRLVYTFAQVDGQWRINGLADGTVISRDNFEAAFDPHALYFFDPSYRFLIPDVRWFPARSNVPNRIVLALLEGQASWLQQGATLTAFPQGTQLSAAVAVTSGLATVDLSDEVTEMNNLDKARMQQQLESSLGTVSVNTVLVTVRNVPLTIPDPGASTATLTPPIESDPLVRSGDRFGFATADTFSSVSGISSKVIEVDATAATLARGQTSAAVLGNGGAYLITSTDPPLLVDARPNLIAPSIDTWKYVWSVPSTSAAPLYATGPDSVVHEVVSTLPADASVVSMDVSRDGARVVLYLTTDAGPRLMVASVLRRDGVPTGLGELVDLPVQSDLPIDASWVDDRSVATLAMTEGHEVVNVFELGGPAENLGRADGGVELVGGNGTEQLRVLTAENSILQRRASGWQSTGLTADFLATQQ</sequence>
<dbReference type="Pfam" id="PF10646">
    <property type="entry name" value="Germane"/>
    <property type="match status" value="1"/>
</dbReference>
<dbReference type="InterPro" id="IPR059026">
    <property type="entry name" value="LpqB_N"/>
</dbReference>
<comment type="caution">
    <text evidence="3">The sequence shown here is derived from an EMBL/GenBank/DDBJ whole genome shotgun (WGS) entry which is preliminary data.</text>
</comment>
<evidence type="ECO:0000313" key="4">
    <source>
        <dbReference type="Proteomes" id="UP000237983"/>
    </source>
</evidence>
<reference evidence="3 4" key="1">
    <citation type="submission" date="2018-03" db="EMBL/GenBank/DDBJ databases">
        <title>Genomic Encyclopedia of Type Strains, Phase III (KMG-III): the genomes of soil and plant-associated and newly described type strains.</title>
        <authorList>
            <person name="Whitman W."/>
        </authorList>
    </citation>
    <scope>NUCLEOTIDE SEQUENCE [LARGE SCALE GENOMIC DNA]</scope>
    <source>
        <strain evidence="3 4">CGMCC 1.12484</strain>
    </source>
</reference>
<dbReference type="InterPro" id="IPR018910">
    <property type="entry name" value="LpqB_C"/>
</dbReference>
<feature type="signal peptide" evidence="1">
    <location>
        <begin position="1"/>
        <end position="24"/>
    </location>
</feature>